<gene>
    <name evidence="1" type="primary">Acey_s0005.g2495</name>
    <name evidence="1" type="ORF">Y032_0005g2495</name>
</gene>
<protein>
    <submittedName>
        <fullName evidence="1">Uncharacterized protein</fullName>
    </submittedName>
</protein>
<name>A0A016VS93_9BILA</name>
<keyword evidence="2" id="KW-1185">Reference proteome</keyword>
<dbReference type="EMBL" id="JARK01001341">
    <property type="protein sequence ID" value="EYC30176.1"/>
    <property type="molecule type" value="Genomic_DNA"/>
</dbReference>
<proteinExistence type="predicted"/>
<accession>A0A016VS93</accession>
<sequence>MFGHHLLYLEYLSSMPVPQGFSWHTCVPKCLHAPRSKINSWTRGQLVWIVNFCHSSNDTVWSRILSGLLISGSHFILHSLEAPNLT</sequence>
<reference evidence="2" key="1">
    <citation type="journal article" date="2015" name="Nat. Genet.">
        <title>The genome and transcriptome of the zoonotic hookworm Ancylostoma ceylanicum identify infection-specific gene families.</title>
        <authorList>
            <person name="Schwarz E.M."/>
            <person name="Hu Y."/>
            <person name="Antoshechkin I."/>
            <person name="Miller M.M."/>
            <person name="Sternberg P.W."/>
            <person name="Aroian R.V."/>
        </authorList>
    </citation>
    <scope>NUCLEOTIDE SEQUENCE</scope>
    <source>
        <strain evidence="2">HY135</strain>
    </source>
</reference>
<dbReference type="AlphaFoldDB" id="A0A016VS93"/>
<evidence type="ECO:0000313" key="1">
    <source>
        <dbReference type="EMBL" id="EYC30176.1"/>
    </source>
</evidence>
<comment type="caution">
    <text evidence="1">The sequence shown here is derived from an EMBL/GenBank/DDBJ whole genome shotgun (WGS) entry which is preliminary data.</text>
</comment>
<organism evidence="1 2">
    <name type="scientific">Ancylostoma ceylanicum</name>
    <dbReference type="NCBI Taxonomy" id="53326"/>
    <lineage>
        <taxon>Eukaryota</taxon>
        <taxon>Metazoa</taxon>
        <taxon>Ecdysozoa</taxon>
        <taxon>Nematoda</taxon>
        <taxon>Chromadorea</taxon>
        <taxon>Rhabditida</taxon>
        <taxon>Rhabditina</taxon>
        <taxon>Rhabditomorpha</taxon>
        <taxon>Strongyloidea</taxon>
        <taxon>Ancylostomatidae</taxon>
        <taxon>Ancylostomatinae</taxon>
        <taxon>Ancylostoma</taxon>
    </lineage>
</organism>
<dbReference type="Proteomes" id="UP000024635">
    <property type="component" value="Unassembled WGS sequence"/>
</dbReference>
<evidence type="ECO:0000313" key="2">
    <source>
        <dbReference type="Proteomes" id="UP000024635"/>
    </source>
</evidence>